<dbReference type="PANTHER" id="PTHR41795:SF1">
    <property type="entry name" value="EXOPOLYSACCHARIDE SYNTHESIS PROTEIN"/>
    <property type="match status" value="1"/>
</dbReference>
<keyword evidence="3" id="KW-1185">Reference proteome</keyword>
<dbReference type="Proteomes" id="UP001589906">
    <property type="component" value="Unassembled WGS sequence"/>
</dbReference>
<dbReference type="PIRSF" id="PIRSF033239">
    <property type="entry name" value="ExoD"/>
    <property type="match status" value="1"/>
</dbReference>
<keyword evidence="1" id="KW-1133">Transmembrane helix</keyword>
<evidence type="ECO:0000256" key="1">
    <source>
        <dbReference type="SAM" id="Phobius"/>
    </source>
</evidence>
<dbReference type="InterPro" id="IPR010331">
    <property type="entry name" value="ExoD"/>
</dbReference>
<sequence>MSQPDLHRDTGDHSFIRLIARLSETSGPDGMTIGEIVDRLDERSFGILILILAVPCLVPALYGVPQIVGIPVLLLAGQMLVGREEPWLPRQILERRVSKVWLDRMGDFAVKRMGWFERVSRPRLKVFAEGWAERAAAAFMILATVTIVLPLTNTIPSVALTLLAVGLIQRDGLFVAGGAAIATAWAGALITVVIAFWLGAGWAVALTQRFTGG</sequence>
<proteinExistence type="predicted"/>
<keyword evidence="1" id="KW-0472">Membrane</keyword>
<dbReference type="Pfam" id="PF06055">
    <property type="entry name" value="ExoD"/>
    <property type="match status" value="1"/>
</dbReference>
<evidence type="ECO:0000313" key="3">
    <source>
        <dbReference type="Proteomes" id="UP001589906"/>
    </source>
</evidence>
<name>A0ABV6R4U5_9CAUL</name>
<feature type="transmembrane region" description="Helical" evidence="1">
    <location>
        <begin position="47"/>
        <end position="76"/>
    </location>
</feature>
<organism evidence="2 3">
    <name type="scientific">Brevundimonas balnearis</name>
    <dbReference type="NCBI Taxonomy" id="1572858"/>
    <lineage>
        <taxon>Bacteria</taxon>
        <taxon>Pseudomonadati</taxon>
        <taxon>Pseudomonadota</taxon>
        <taxon>Alphaproteobacteria</taxon>
        <taxon>Caulobacterales</taxon>
        <taxon>Caulobacteraceae</taxon>
        <taxon>Brevundimonas</taxon>
    </lineage>
</organism>
<dbReference type="RefSeq" id="WP_376835525.1">
    <property type="nucleotide sequence ID" value="NZ_JBHLSW010000004.1"/>
</dbReference>
<reference evidence="2 3" key="1">
    <citation type="submission" date="2024-09" db="EMBL/GenBank/DDBJ databases">
        <authorList>
            <person name="Sun Q."/>
            <person name="Mori K."/>
        </authorList>
    </citation>
    <scope>NUCLEOTIDE SEQUENCE [LARGE SCALE GENOMIC DNA]</scope>
    <source>
        <strain evidence="2 3">NCAIM B.02621</strain>
    </source>
</reference>
<comment type="caution">
    <text evidence="2">The sequence shown here is derived from an EMBL/GenBank/DDBJ whole genome shotgun (WGS) entry which is preliminary data.</text>
</comment>
<keyword evidence="1" id="KW-0812">Transmembrane</keyword>
<accession>A0ABV6R4U5</accession>
<gene>
    <name evidence="2" type="ORF">ACFFGE_06925</name>
</gene>
<protein>
    <submittedName>
        <fullName evidence="2">Exopolysaccharide biosynthesis protein</fullName>
    </submittedName>
</protein>
<feature type="transmembrane region" description="Helical" evidence="1">
    <location>
        <begin position="172"/>
        <end position="205"/>
    </location>
</feature>
<evidence type="ECO:0000313" key="2">
    <source>
        <dbReference type="EMBL" id="MFC0633608.1"/>
    </source>
</evidence>
<dbReference type="EMBL" id="JBHLSW010000004">
    <property type="protein sequence ID" value="MFC0633608.1"/>
    <property type="molecule type" value="Genomic_DNA"/>
</dbReference>
<dbReference type="PANTHER" id="PTHR41795">
    <property type="entry name" value="EXOPOLYSACCHARIDE SYNTHESIS PROTEIN"/>
    <property type="match status" value="1"/>
</dbReference>